<evidence type="ECO:0000313" key="3">
    <source>
        <dbReference type="EMBL" id="CAE0412022.1"/>
    </source>
</evidence>
<feature type="compositionally biased region" description="Polar residues" evidence="1">
    <location>
        <begin position="37"/>
        <end position="49"/>
    </location>
</feature>
<sequence length="329" mass="35737">MKFLSINNAMLSVLASGVVPSSVTGTSEGEENGKRSPFQTKPCRSNGAHSVTRACGESPPIYSKQTSQQVGIDDCDGEDVVVEQKRQSVTYYCFSSMVTCHDGKKECTKRPYRNHDDMSRRSLQNNVKYLDLVFDNEIGADRSYYLEILPSGGSFWNDNPFGFWYDDATNEAAFADHSQVVKGGSTAVTVRGGDSVDTFNDIKLNNGVSTANAQIRWFKTYELTGVSGDYASLTFIGHPGETLTLTNTEAICSGPVTEIGFSLTVGEIVQGGMSISQSIDPCQTNYVSCGDPFTITTAWGTQPAQTCSMTLYNHSEGFMRALFTGISIS</sequence>
<dbReference type="EMBL" id="HBIM01011193">
    <property type="protein sequence ID" value="CAE0412022.1"/>
    <property type="molecule type" value="Transcribed_RNA"/>
</dbReference>
<feature type="signal peptide" evidence="2">
    <location>
        <begin position="1"/>
        <end position="25"/>
    </location>
</feature>
<gene>
    <name evidence="3" type="ORF">ACOF00016_LOCUS9300</name>
</gene>
<evidence type="ECO:0000256" key="1">
    <source>
        <dbReference type="SAM" id="MobiDB-lite"/>
    </source>
</evidence>
<protein>
    <submittedName>
        <fullName evidence="3">Uncharacterized protein</fullName>
    </submittedName>
</protein>
<dbReference type="AlphaFoldDB" id="A0A7S3L6F4"/>
<feature type="region of interest" description="Disordered" evidence="1">
    <location>
        <begin position="20"/>
        <end position="69"/>
    </location>
</feature>
<reference evidence="3" key="1">
    <citation type="submission" date="2021-01" db="EMBL/GenBank/DDBJ databases">
        <authorList>
            <person name="Corre E."/>
            <person name="Pelletier E."/>
            <person name="Niang G."/>
            <person name="Scheremetjew M."/>
            <person name="Finn R."/>
            <person name="Kale V."/>
            <person name="Holt S."/>
            <person name="Cochrane G."/>
            <person name="Meng A."/>
            <person name="Brown T."/>
            <person name="Cohen L."/>
        </authorList>
    </citation>
    <scope>NUCLEOTIDE SEQUENCE</scope>
    <source>
        <strain evidence="3">CCMP127</strain>
    </source>
</reference>
<proteinExistence type="predicted"/>
<evidence type="ECO:0000256" key="2">
    <source>
        <dbReference type="SAM" id="SignalP"/>
    </source>
</evidence>
<feature type="chain" id="PRO_5031163802" evidence="2">
    <location>
        <begin position="26"/>
        <end position="329"/>
    </location>
</feature>
<accession>A0A7S3L6F4</accession>
<name>A0A7S3L6F4_9STRA</name>
<organism evidence="3">
    <name type="scientific">Amphora coffeiformis</name>
    <dbReference type="NCBI Taxonomy" id="265554"/>
    <lineage>
        <taxon>Eukaryota</taxon>
        <taxon>Sar</taxon>
        <taxon>Stramenopiles</taxon>
        <taxon>Ochrophyta</taxon>
        <taxon>Bacillariophyta</taxon>
        <taxon>Bacillariophyceae</taxon>
        <taxon>Bacillariophycidae</taxon>
        <taxon>Thalassiophysales</taxon>
        <taxon>Catenulaceae</taxon>
        <taxon>Amphora</taxon>
    </lineage>
</organism>
<keyword evidence="2" id="KW-0732">Signal</keyword>